<accession>A0ABM3WVT9</accession>
<organism evidence="2 3">
    <name type="scientific">Erinaceus europaeus</name>
    <name type="common">Western European hedgehog</name>
    <dbReference type="NCBI Taxonomy" id="9365"/>
    <lineage>
        <taxon>Eukaryota</taxon>
        <taxon>Metazoa</taxon>
        <taxon>Chordata</taxon>
        <taxon>Craniata</taxon>
        <taxon>Vertebrata</taxon>
        <taxon>Euteleostomi</taxon>
        <taxon>Mammalia</taxon>
        <taxon>Eutheria</taxon>
        <taxon>Laurasiatheria</taxon>
        <taxon>Eulipotyphla</taxon>
        <taxon>Erinaceidae</taxon>
        <taxon>Erinaceinae</taxon>
        <taxon>Erinaceus</taxon>
    </lineage>
</organism>
<protein>
    <submittedName>
        <fullName evidence="3">Beta-secretase 2-like</fullName>
    </submittedName>
</protein>
<dbReference type="Proteomes" id="UP001652624">
    <property type="component" value="Unplaced"/>
</dbReference>
<keyword evidence="1" id="KW-0732">Signal</keyword>
<proteinExistence type="predicted"/>
<gene>
    <name evidence="3" type="primary">LOC132536606</name>
</gene>
<evidence type="ECO:0000313" key="3">
    <source>
        <dbReference type="RefSeq" id="XP_060040684.1"/>
    </source>
</evidence>
<keyword evidence="2" id="KW-1185">Reference proteome</keyword>
<feature type="chain" id="PRO_5046059375" evidence="1">
    <location>
        <begin position="20"/>
        <end position="134"/>
    </location>
</feature>
<feature type="signal peptide" evidence="1">
    <location>
        <begin position="1"/>
        <end position="19"/>
    </location>
</feature>
<sequence>MGSRAWALLPLLLPWVLRAGSLSPPLVLPLRVAATRGTALEPGTPAARADGLALALELGPGAPAAGALAMVDNLQGDAGRGYFLHVLAGSPPQQVGRLAPGAGGGRRSPERERLCLCFISRCRSALDSALMLHK</sequence>
<name>A0ABM3WVT9_ERIEU</name>
<evidence type="ECO:0000313" key="2">
    <source>
        <dbReference type="Proteomes" id="UP001652624"/>
    </source>
</evidence>
<dbReference type="GeneID" id="132536606"/>
<evidence type="ECO:0000256" key="1">
    <source>
        <dbReference type="SAM" id="SignalP"/>
    </source>
</evidence>
<reference evidence="3" key="1">
    <citation type="submission" date="2025-08" db="UniProtKB">
        <authorList>
            <consortium name="RefSeq"/>
        </authorList>
    </citation>
    <scope>IDENTIFICATION</scope>
</reference>
<dbReference type="RefSeq" id="XP_060040684.1">
    <property type="nucleotide sequence ID" value="XM_060184701.1"/>
</dbReference>